<comment type="caution">
    <text evidence="1">The sequence shown here is derived from an EMBL/GenBank/DDBJ whole genome shotgun (WGS) entry which is preliminary data.</text>
</comment>
<proteinExistence type="predicted"/>
<gene>
    <name evidence="1" type="ORF">O7A60_26310</name>
</gene>
<dbReference type="RefSeq" id="WP_337108663.1">
    <property type="nucleotide sequence ID" value="NZ_JAPYKS010000025.1"/>
</dbReference>
<organism evidence="1 2">
    <name type="scientific">Mesorhizobium salmacidum</name>
    <dbReference type="NCBI Taxonomy" id="3015171"/>
    <lineage>
        <taxon>Bacteria</taxon>
        <taxon>Pseudomonadati</taxon>
        <taxon>Pseudomonadota</taxon>
        <taxon>Alphaproteobacteria</taxon>
        <taxon>Hyphomicrobiales</taxon>
        <taxon>Phyllobacteriaceae</taxon>
        <taxon>Mesorhizobium</taxon>
    </lineage>
</organism>
<protein>
    <submittedName>
        <fullName evidence="1">Uncharacterized protein</fullName>
    </submittedName>
</protein>
<sequence length="52" mass="5585">MVIIDADGAAFSRLPCRQHRAEAQRSRLSASIPALHGDGRAIADISRKSKSP</sequence>
<accession>A0ABU8L2P3</accession>
<dbReference type="EMBL" id="JAPYKS010000025">
    <property type="protein sequence ID" value="MEI9412243.1"/>
    <property type="molecule type" value="Genomic_DNA"/>
</dbReference>
<evidence type="ECO:0000313" key="1">
    <source>
        <dbReference type="EMBL" id="MEI9412243.1"/>
    </source>
</evidence>
<dbReference type="Proteomes" id="UP001387293">
    <property type="component" value="Unassembled WGS sequence"/>
</dbReference>
<keyword evidence="2" id="KW-1185">Reference proteome</keyword>
<reference evidence="1 2" key="1">
    <citation type="submission" date="2022-12" db="EMBL/GenBank/DDBJ databases">
        <authorList>
            <person name="Muema E."/>
        </authorList>
    </citation>
    <scope>NUCLEOTIDE SEQUENCE [LARGE SCALE GENOMIC DNA]</scope>
    <source>
        <strain evidence="2">1326</strain>
    </source>
</reference>
<evidence type="ECO:0000313" key="2">
    <source>
        <dbReference type="Proteomes" id="UP001387293"/>
    </source>
</evidence>
<name>A0ABU8L2P3_9HYPH</name>